<dbReference type="SUPFAM" id="SSF53474">
    <property type="entry name" value="alpha/beta-Hydrolases"/>
    <property type="match status" value="1"/>
</dbReference>
<sequence length="527" mass="57538">MLPQFLTILLWSAFASAFLTKPVAPSDDSFYEVPQNISDYENGDIINVRNTPVQVRSFIFPMEVKNSWQVLVRSEDSFGNPNAIVATILEPYNAIPSKVWSYQIWEDANDLDCAPSYALLFKASYDTISSQTEIPIIQYGLSKGWYVVVPDYEGPKSAFTMGRQSGHAVLDGIRAALSSGYFTGINRDANVGLYGYSGGALATGWAAQIQPSYAPEIKDNIIGAAIGGWVTNVTNTAIVCDGTLFSGLIASGLNGIYSENSQYKEVLDRNLDASKKADFYKAKSLCVVNSVISYLFQNFFSGITPYFITGKDYFNIPINQEIFGNNTAALRKEDGVPEIPLFVFHGQDDEIAPVEQPTRAFENFCSWGAPSIEMSVAASTGHILEILLGTGAGLAWLEKRFDGNLPIEGCSKTVRTTNLEYPGADAPYLQILEDYIEGLFGAKVGLDTSDISNTSWLVKVLAYAISKFVGLIGPIPFKRDGAAMLLSEKAGNRTVDEMYKGLSDLRKLMEAQGMDPLSVLMGTTITL</sequence>
<dbReference type="VEuPathDB" id="FungiDB:B9J08_002377"/>
<dbReference type="VEuPathDB" id="FungiDB:QG37_05957"/>
<dbReference type="Gene3D" id="3.40.50.1820">
    <property type="entry name" value="alpha/beta hydrolase"/>
    <property type="match status" value="1"/>
</dbReference>
<evidence type="ECO:0000256" key="1">
    <source>
        <dbReference type="ARBA" id="ARBA00023369"/>
    </source>
</evidence>
<dbReference type="VEuPathDB" id="FungiDB:CJI97_001922"/>
<reference evidence="4 5" key="1">
    <citation type="journal article" date="2017" name="Clin. Infect. Dis.">
        <title>Simultaneous emergence of multidrug-resistant Candida auris on 3 continents confirmed by whole-genome sequencing and epidemiological analyses.</title>
        <authorList>
            <person name="Lockhart S.R."/>
            <person name="Etienne K.A."/>
            <person name="Vallabhaneni S."/>
            <person name="Farooqi J."/>
            <person name="Chowdhary A."/>
            <person name="Govender N.P."/>
            <person name="Colombo A.L."/>
            <person name="Calvo B."/>
            <person name="Cuomo C.A."/>
            <person name="Desjardins C.A."/>
            <person name="Berkow E.L."/>
            <person name="Castanheira M."/>
            <person name="Magobo R.E."/>
            <person name="Jabeen K."/>
            <person name="Asghar R.J."/>
            <person name="Meis J.F."/>
            <person name="Jackson B."/>
            <person name="Chiller T."/>
            <person name="Litvintseva A.P."/>
        </authorList>
    </citation>
    <scope>NUCLEOTIDE SEQUENCE [LARGE SCALE GENOMIC DNA]</scope>
    <source>
        <strain evidence="4 5">B8441</strain>
    </source>
</reference>
<organism evidence="4">
    <name type="scientific">Candidozyma auris</name>
    <name type="common">Yeast</name>
    <name type="synonym">Candida auris</name>
    <dbReference type="NCBI Taxonomy" id="498019"/>
    <lineage>
        <taxon>Eukaryota</taxon>
        <taxon>Fungi</taxon>
        <taxon>Dikarya</taxon>
        <taxon>Ascomycota</taxon>
        <taxon>Saccharomycotina</taxon>
        <taxon>Pichiomycetes</taxon>
        <taxon>Metschnikowiaceae</taxon>
        <taxon>Candidozyma</taxon>
    </lineage>
</organism>
<reference evidence="3" key="4">
    <citation type="submission" date="2024-03" db="EMBL/GenBank/DDBJ databases">
        <title>Improved genome assembly of Candida auris strain B8441 and annotation of B11205.</title>
        <authorList>
            <person name="Cauldron N.C."/>
            <person name="Shea T."/>
            <person name="Cuomo C.A."/>
        </authorList>
    </citation>
    <scope>NUCLEOTIDE SEQUENCE</scope>
    <source>
        <strain evidence="3">B8441</strain>
    </source>
</reference>
<feature type="signal peptide" evidence="2">
    <location>
        <begin position="1"/>
        <end position="17"/>
    </location>
</feature>
<protein>
    <recommendedName>
        <fullName evidence="6">Triacylglycerol lipase</fullName>
    </recommendedName>
</protein>
<dbReference type="VEuPathDB" id="FungiDB:CJJ09_005465"/>
<keyword evidence="2" id="KW-0732">Signal</keyword>
<dbReference type="EMBL" id="PEKT02000006">
    <property type="protein sequence ID" value="PIS54601.1"/>
    <property type="molecule type" value="Genomic_DNA"/>
</dbReference>
<dbReference type="EMBL" id="PEKT03000007">
    <property type="protein sequence ID" value="KAK8438306.1"/>
    <property type="molecule type" value="Genomic_DNA"/>
</dbReference>
<dbReference type="VEuPathDB" id="FungiDB:CJJ07_004773"/>
<dbReference type="AlphaFoldDB" id="A0A2H0ZVE5"/>
<reference evidence="4" key="2">
    <citation type="submission" date="2017-11" db="EMBL/GenBank/DDBJ databases">
        <title>Candida auris genome assembly and annotation.</title>
        <authorList>
            <person name="Munoz J.F."/>
            <person name="Gade L.G."/>
            <person name="Chow N.A."/>
            <person name="Litvintseva A.P."/>
            <person name="Loparev V.N."/>
            <person name="Cuomo C.A."/>
        </authorList>
    </citation>
    <scope>NUCLEOTIDE SEQUENCE</scope>
    <source>
        <strain evidence="4">B8441</strain>
    </source>
</reference>
<evidence type="ECO:0000256" key="2">
    <source>
        <dbReference type="SAM" id="SignalP"/>
    </source>
</evidence>
<dbReference type="GO" id="GO:0016042">
    <property type="term" value="P:lipid catabolic process"/>
    <property type="evidence" value="ECO:0007669"/>
    <property type="project" value="InterPro"/>
</dbReference>
<keyword evidence="5" id="KW-1185">Reference proteome</keyword>
<dbReference type="Proteomes" id="UP000230249">
    <property type="component" value="Unassembled WGS sequence"/>
</dbReference>
<comment type="caution">
    <text evidence="4">The sequence shown here is derived from an EMBL/GenBank/DDBJ whole genome shotgun (WGS) entry which is preliminary data.</text>
</comment>
<evidence type="ECO:0008006" key="6">
    <source>
        <dbReference type="Google" id="ProtNLM"/>
    </source>
</evidence>
<comment type="catalytic activity">
    <reaction evidence="1">
        <text>a triacylglycerol + H2O = a diacylglycerol + a fatty acid + H(+)</text>
        <dbReference type="Rhea" id="RHEA:12044"/>
        <dbReference type="ChEBI" id="CHEBI:15377"/>
        <dbReference type="ChEBI" id="CHEBI:15378"/>
        <dbReference type="ChEBI" id="CHEBI:17855"/>
        <dbReference type="ChEBI" id="CHEBI:18035"/>
        <dbReference type="ChEBI" id="CHEBI:28868"/>
        <dbReference type="EC" id="3.1.1.3"/>
    </reaction>
    <physiologicalReaction direction="left-to-right" evidence="1">
        <dbReference type="Rhea" id="RHEA:12045"/>
    </physiologicalReaction>
</comment>
<dbReference type="Pfam" id="PF03583">
    <property type="entry name" value="LIP"/>
    <property type="match status" value="1"/>
</dbReference>
<reference evidence="3 5" key="3">
    <citation type="journal article" date="2018" name="Nat. Commun.">
        <title>Genomic insights into multidrug-resistance, mating and virulence in Candida auris and related emerging species.</title>
        <authorList>
            <person name="Munoz J.F."/>
            <person name="Gade L."/>
            <person name="Chow N.A."/>
            <person name="Loparev V.N."/>
            <person name="Juieng P."/>
            <person name="Berkow E.L."/>
            <person name="Farrer R.A."/>
            <person name="Litvintseva A.P."/>
            <person name="Cuomo C.A."/>
        </authorList>
    </citation>
    <scope>GENOME REANNOTATION</scope>
    <source>
        <strain evidence="3 5">B8441</strain>
    </source>
</reference>
<dbReference type="InterPro" id="IPR029058">
    <property type="entry name" value="AB_hydrolase_fold"/>
</dbReference>
<dbReference type="Gene3D" id="1.10.260.130">
    <property type="match status" value="1"/>
</dbReference>
<name>A0A2H0ZVE5_CANAR</name>
<dbReference type="GO" id="GO:0004806">
    <property type="term" value="F:triacylglycerol lipase activity"/>
    <property type="evidence" value="ECO:0007669"/>
    <property type="project" value="UniProtKB-EC"/>
</dbReference>
<proteinExistence type="predicted"/>
<evidence type="ECO:0000313" key="4">
    <source>
        <dbReference type="EMBL" id="PIS54601.1"/>
    </source>
</evidence>
<dbReference type="VEuPathDB" id="FungiDB:CJI96_0004933"/>
<dbReference type="OMA" id="WITGSAN"/>
<gene>
    <name evidence="4" type="ORF">B9J08_002377</name>
    <name evidence="3" type="ORF">B9J08_05387</name>
</gene>
<dbReference type="PANTHER" id="PTHR34853">
    <property type="match status" value="1"/>
</dbReference>
<dbReference type="InterPro" id="IPR005152">
    <property type="entry name" value="Lipase_secreted"/>
</dbReference>
<evidence type="ECO:0000313" key="3">
    <source>
        <dbReference type="EMBL" id="KAK8438306.1"/>
    </source>
</evidence>
<accession>A0A2H0ZVE5</accession>
<feature type="chain" id="PRO_5013574387" description="Triacylglycerol lipase" evidence="2">
    <location>
        <begin position="18"/>
        <end position="527"/>
    </location>
</feature>
<evidence type="ECO:0000313" key="5">
    <source>
        <dbReference type="Proteomes" id="UP000230249"/>
    </source>
</evidence>
<dbReference type="PANTHER" id="PTHR34853:SF1">
    <property type="entry name" value="LIPASE 5"/>
    <property type="match status" value="1"/>
</dbReference>